<evidence type="ECO:0000256" key="4">
    <source>
        <dbReference type="PROSITE-ProRule" id="PRU00504"/>
    </source>
</evidence>
<comment type="caution">
    <text evidence="8">The sequence shown here is derived from an EMBL/GenBank/DDBJ whole genome shotgun (WGS) entry which is preliminary data.</text>
</comment>
<dbReference type="EMBL" id="CAJNRG010000374">
    <property type="protein sequence ID" value="CAF1997733.1"/>
    <property type="molecule type" value="Genomic_DNA"/>
</dbReference>
<keyword evidence="3" id="KW-0325">Glycoprotein</keyword>
<dbReference type="EMBL" id="CAJOBF010010052">
    <property type="protein sequence ID" value="CAF4285492.1"/>
    <property type="molecule type" value="Genomic_DNA"/>
</dbReference>
<dbReference type="Proteomes" id="UP000663856">
    <property type="component" value="Unassembled WGS sequence"/>
</dbReference>
<organism evidence="8 9">
    <name type="scientific">Rotaria magnacalcarata</name>
    <dbReference type="NCBI Taxonomy" id="392030"/>
    <lineage>
        <taxon>Eukaryota</taxon>
        <taxon>Metazoa</taxon>
        <taxon>Spiralia</taxon>
        <taxon>Gnathifera</taxon>
        <taxon>Rotifera</taxon>
        <taxon>Eurotatoria</taxon>
        <taxon>Bdelloidea</taxon>
        <taxon>Philodinida</taxon>
        <taxon>Philodinidae</taxon>
        <taxon>Rotaria</taxon>
    </lineage>
</organism>
<feature type="repeat" description="NHL" evidence="4">
    <location>
        <begin position="121"/>
        <end position="157"/>
    </location>
</feature>
<reference evidence="8" key="1">
    <citation type="submission" date="2021-02" db="EMBL/GenBank/DDBJ databases">
        <authorList>
            <person name="Nowell W R."/>
        </authorList>
    </citation>
    <scope>NUCLEOTIDE SEQUENCE</scope>
</reference>
<dbReference type="PROSITE" id="PS51125">
    <property type="entry name" value="NHL"/>
    <property type="match status" value="3"/>
</dbReference>
<evidence type="ECO:0000256" key="3">
    <source>
        <dbReference type="ARBA" id="ARBA00023180"/>
    </source>
</evidence>
<evidence type="ECO:0000256" key="2">
    <source>
        <dbReference type="ARBA" id="ARBA00022737"/>
    </source>
</evidence>
<dbReference type="CDD" id="cd05819">
    <property type="entry name" value="NHL"/>
    <property type="match status" value="1"/>
</dbReference>
<evidence type="ECO:0000313" key="5">
    <source>
        <dbReference type="EMBL" id="CAF1930490.1"/>
    </source>
</evidence>
<proteinExistence type="predicted"/>
<dbReference type="InterPro" id="IPR001258">
    <property type="entry name" value="NHL_repeat"/>
</dbReference>
<feature type="repeat" description="NHL" evidence="4">
    <location>
        <begin position="171"/>
        <end position="207"/>
    </location>
</feature>
<dbReference type="SUPFAM" id="SSF101898">
    <property type="entry name" value="NHL repeat"/>
    <property type="match status" value="1"/>
</dbReference>
<dbReference type="Proteomes" id="UP000663866">
    <property type="component" value="Unassembled WGS sequence"/>
</dbReference>
<dbReference type="Pfam" id="PF01436">
    <property type="entry name" value="NHL"/>
    <property type="match status" value="2"/>
</dbReference>
<feature type="repeat" description="NHL" evidence="4">
    <location>
        <begin position="70"/>
        <end position="107"/>
    </location>
</feature>
<evidence type="ECO:0000313" key="10">
    <source>
        <dbReference type="Proteomes" id="UP000663866"/>
    </source>
</evidence>
<dbReference type="Proteomes" id="UP000663887">
    <property type="component" value="Unassembled WGS sequence"/>
</dbReference>
<gene>
    <name evidence="7" type="ORF">OVN521_LOCUS20963</name>
    <name evidence="8" type="ORF">UXM345_LOCUS32580</name>
    <name evidence="5" type="ORF">WKI299_LOCUS491</name>
    <name evidence="6" type="ORF">XDN619_LOCUS3167</name>
</gene>
<keyword evidence="10" id="KW-1185">Reference proteome</keyword>
<sequence>MYSRDRKQKALIWTSFMNKTFNRAKYSDSYGLFVDQDDNIYISDQYYHYVLKFSPDQNSTEIVAGDINGKGNGSHQLNEPTQIYVNSFGDIYIADSKNHRIQKWVKGAKEGITVAGGNGLGSMPNQLNVPKGVWVDVYGNVFVCDTRNQRIQKWSVNANVGVTVAGDYSAGSNPLQLRDPQSLTLDSQGNIYVADTFNRRIQKFVLESPTTC</sequence>
<protein>
    <recommendedName>
        <fullName evidence="11">NHL repeat-containing protein</fullName>
    </recommendedName>
</protein>
<dbReference type="Gene3D" id="2.120.10.30">
    <property type="entry name" value="TolB, C-terminal domain"/>
    <property type="match status" value="2"/>
</dbReference>
<evidence type="ECO:0000256" key="1">
    <source>
        <dbReference type="ARBA" id="ARBA00022729"/>
    </source>
</evidence>
<evidence type="ECO:0000313" key="9">
    <source>
        <dbReference type="Proteomes" id="UP000663842"/>
    </source>
</evidence>
<dbReference type="EMBL" id="CAJNRF010000030">
    <property type="protein sequence ID" value="CAF1930490.1"/>
    <property type="molecule type" value="Genomic_DNA"/>
</dbReference>
<evidence type="ECO:0000313" key="7">
    <source>
        <dbReference type="EMBL" id="CAF4102488.1"/>
    </source>
</evidence>
<dbReference type="PANTHER" id="PTHR10680:SF14">
    <property type="entry name" value="PEPTIDYL-GLYCINE ALPHA-AMIDATING MONOOXYGENASE"/>
    <property type="match status" value="1"/>
</dbReference>
<keyword evidence="1" id="KW-0732">Signal</keyword>
<keyword evidence="2" id="KW-0677">Repeat</keyword>
<dbReference type="AlphaFoldDB" id="A0A820H4Q1"/>
<evidence type="ECO:0000313" key="8">
    <source>
        <dbReference type="EMBL" id="CAF4285492.1"/>
    </source>
</evidence>
<dbReference type="InterPro" id="IPR011042">
    <property type="entry name" value="6-blade_b-propeller_TolB-like"/>
</dbReference>
<dbReference type="PANTHER" id="PTHR10680">
    <property type="entry name" value="PEPTIDYL-GLYCINE ALPHA-AMIDATING MONOOXYGENASE"/>
    <property type="match status" value="1"/>
</dbReference>
<evidence type="ECO:0000313" key="6">
    <source>
        <dbReference type="EMBL" id="CAF1997733.1"/>
    </source>
</evidence>
<accession>A0A820H4Q1</accession>
<name>A0A820H4Q1_9BILA</name>
<evidence type="ECO:0008006" key="11">
    <source>
        <dbReference type="Google" id="ProtNLM"/>
    </source>
</evidence>
<dbReference type="Proteomes" id="UP000663842">
    <property type="component" value="Unassembled WGS sequence"/>
</dbReference>
<dbReference type="EMBL" id="CAJOBG010004253">
    <property type="protein sequence ID" value="CAF4102488.1"/>
    <property type="molecule type" value="Genomic_DNA"/>
</dbReference>